<accession>A0A0F7K2P9</accession>
<protein>
    <recommendedName>
        <fullName evidence="10">Peptidyl-prolyl cis-trans isomerase</fullName>
        <ecNumber evidence="10">5.2.1.8</ecNumber>
    </recommendedName>
</protein>
<keyword evidence="4" id="KW-0963">Cytoplasm</keyword>
<name>A0A0F7K2P9_9GAMM</name>
<dbReference type="InterPro" id="IPR046357">
    <property type="entry name" value="PPIase_dom_sf"/>
</dbReference>
<evidence type="ECO:0000256" key="1">
    <source>
        <dbReference type="ARBA" id="ARBA00000971"/>
    </source>
</evidence>
<evidence type="ECO:0000256" key="2">
    <source>
        <dbReference type="ARBA" id="ARBA00004496"/>
    </source>
</evidence>
<sequence>MSTPQPGQTVKVHYTGTLEDGTQFDSSAGREPLEFTLGEGQVIPGFEQALADMTVGETKTVQIPPEQAYGEHQPELVQEVDRAQIPADIELAIGVQLQAQGPDGQVFRLVVSELAENSVTLDGNHPLAGKALTFELELVEIAA</sequence>
<evidence type="ECO:0000256" key="7">
    <source>
        <dbReference type="ARBA" id="ARBA00023235"/>
    </source>
</evidence>
<organism evidence="12 13">
    <name type="scientific">Sedimenticola thiotaurini</name>
    <dbReference type="NCBI Taxonomy" id="1543721"/>
    <lineage>
        <taxon>Bacteria</taxon>
        <taxon>Pseudomonadati</taxon>
        <taxon>Pseudomonadota</taxon>
        <taxon>Gammaproteobacteria</taxon>
        <taxon>Chromatiales</taxon>
        <taxon>Sedimenticolaceae</taxon>
        <taxon>Sedimenticola</taxon>
    </lineage>
</organism>
<evidence type="ECO:0000313" key="12">
    <source>
        <dbReference type="EMBL" id="AKH21203.1"/>
    </source>
</evidence>
<comment type="similarity">
    <text evidence="3 10">Belongs to the FKBP-type PPIase family.</text>
</comment>
<dbReference type="RefSeq" id="WP_046860132.1">
    <property type="nucleotide sequence ID" value="NZ_CP011412.1"/>
</dbReference>
<dbReference type="SUPFAM" id="SSF54534">
    <property type="entry name" value="FKBP-like"/>
    <property type="match status" value="1"/>
</dbReference>
<proteinExistence type="inferred from homology"/>
<evidence type="ECO:0000256" key="8">
    <source>
        <dbReference type="ARBA" id="ARBA00037071"/>
    </source>
</evidence>
<evidence type="ECO:0000256" key="3">
    <source>
        <dbReference type="ARBA" id="ARBA00006577"/>
    </source>
</evidence>
<keyword evidence="5 9" id="KW-0697">Rotamase</keyword>
<keyword evidence="13" id="KW-1185">Reference proteome</keyword>
<dbReference type="PANTHER" id="PTHR47861:SF3">
    <property type="entry name" value="FKBP-TYPE PEPTIDYL-PROLYL CIS-TRANS ISOMERASE SLYD"/>
    <property type="match status" value="1"/>
</dbReference>
<dbReference type="PANTHER" id="PTHR47861">
    <property type="entry name" value="FKBP-TYPE PEPTIDYL-PROLYL CIS-TRANS ISOMERASE SLYD"/>
    <property type="match status" value="1"/>
</dbReference>
<dbReference type="Pfam" id="PF00254">
    <property type="entry name" value="FKBP_C"/>
    <property type="match status" value="1"/>
</dbReference>
<dbReference type="EC" id="5.2.1.8" evidence="10"/>
<evidence type="ECO:0000256" key="4">
    <source>
        <dbReference type="ARBA" id="ARBA00022490"/>
    </source>
</evidence>
<evidence type="ECO:0000256" key="6">
    <source>
        <dbReference type="ARBA" id="ARBA00023186"/>
    </source>
</evidence>
<dbReference type="OrthoDB" id="9808891at2"/>
<feature type="domain" description="PPIase FKBP-type" evidence="11">
    <location>
        <begin position="7"/>
        <end position="101"/>
    </location>
</feature>
<dbReference type="EMBL" id="CP011412">
    <property type="protein sequence ID" value="AKH21203.1"/>
    <property type="molecule type" value="Genomic_DNA"/>
</dbReference>
<dbReference type="Gene3D" id="3.10.50.40">
    <property type="match status" value="1"/>
</dbReference>
<dbReference type="GO" id="GO:0003755">
    <property type="term" value="F:peptidyl-prolyl cis-trans isomerase activity"/>
    <property type="evidence" value="ECO:0007669"/>
    <property type="project" value="UniProtKB-UniRule"/>
</dbReference>
<evidence type="ECO:0000256" key="5">
    <source>
        <dbReference type="ARBA" id="ARBA00023110"/>
    </source>
</evidence>
<dbReference type="Proteomes" id="UP000034410">
    <property type="component" value="Chromosome"/>
</dbReference>
<dbReference type="InterPro" id="IPR001179">
    <property type="entry name" value="PPIase_FKBP_dom"/>
</dbReference>
<dbReference type="GO" id="GO:0042026">
    <property type="term" value="P:protein refolding"/>
    <property type="evidence" value="ECO:0007669"/>
    <property type="project" value="UniProtKB-ARBA"/>
</dbReference>
<comment type="function">
    <text evidence="8">Also involved in hydrogenase metallocenter assembly, probably by participating in the nickel insertion step. This function in hydrogenase biosynthesis requires chaperone activity and the presence of the metal-binding domain, but not PPIase activity.</text>
</comment>
<dbReference type="KEGG" id="seds:AAY24_13475"/>
<evidence type="ECO:0000256" key="9">
    <source>
        <dbReference type="PROSITE-ProRule" id="PRU00277"/>
    </source>
</evidence>
<evidence type="ECO:0000256" key="10">
    <source>
        <dbReference type="RuleBase" id="RU003915"/>
    </source>
</evidence>
<comment type="catalytic activity">
    <reaction evidence="1 9 10">
        <text>[protein]-peptidylproline (omega=180) = [protein]-peptidylproline (omega=0)</text>
        <dbReference type="Rhea" id="RHEA:16237"/>
        <dbReference type="Rhea" id="RHEA-COMP:10747"/>
        <dbReference type="Rhea" id="RHEA-COMP:10748"/>
        <dbReference type="ChEBI" id="CHEBI:83833"/>
        <dbReference type="ChEBI" id="CHEBI:83834"/>
        <dbReference type="EC" id="5.2.1.8"/>
    </reaction>
</comment>
<gene>
    <name evidence="12" type="ORF">AAY24_13475</name>
</gene>
<dbReference type="GO" id="GO:0005737">
    <property type="term" value="C:cytoplasm"/>
    <property type="evidence" value="ECO:0007669"/>
    <property type="project" value="UniProtKB-SubCell"/>
</dbReference>
<dbReference type="AlphaFoldDB" id="A0A0F7K2P9"/>
<keyword evidence="7 9" id="KW-0413">Isomerase</keyword>
<comment type="subcellular location">
    <subcellularLocation>
        <location evidence="2">Cytoplasm</location>
    </subcellularLocation>
</comment>
<reference evidence="12 13" key="1">
    <citation type="journal article" date="2015" name="Genome Announc.">
        <title>Complete Genome Sequence of Sedimenticola thiotaurini Strain SIP-G1, a Polyphosphate- and Polyhydroxyalkanoate-Accumulating Sulfur-Oxidizing Gammaproteobacterium Isolated from Salt Marsh Sediments.</title>
        <authorList>
            <person name="Flood B.E."/>
            <person name="Jones D.S."/>
            <person name="Bailey J.V."/>
        </authorList>
    </citation>
    <scope>NUCLEOTIDE SEQUENCE [LARGE SCALE GENOMIC DNA]</scope>
    <source>
        <strain evidence="12 13">SIP-G1</strain>
    </source>
</reference>
<evidence type="ECO:0000259" key="11">
    <source>
        <dbReference type="PROSITE" id="PS50059"/>
    </source>
</evidence>
<dbReference type="PROSITE" id="PS50059">
    <property type="entry name" value="FKBP_PPIASE"/>
    <property type="match status" value="1"/>
</dbReference>
<dbReference type="PATRIC" id="fig|1543721.4.peg.2790"/>
<evidence type="ECO:0000313" key="13">
    <source>
        <dbReference type="Proteomes" id="UP000034410"/>
    </source>
</evidence>
<keyword evidence="6" id="KW-0143">Chaperone</keyword>